<dbReference type="InterPro" id="IPR001480">
    <property type="entry name" value="Bulb-type_lectin_dom"/>
</dbReference>
<dbReference type="EMBL" id="GBXM01009170">
    <property type="protein sequence ID" value="JAH99407.1"/>
    <property type="molecule type" value="Transcribed_RNA"/>
</dbReference>
<sequence>MSRNFLSVNEELRKGDYLVSNNREFKAVFQEDGNFVIYGWKPTWASDTFSSEPYRLCMQKDCNLVMYTKNDSAIWHTKSNRCSCNTCRLYLKDDGTLVVASEGQDVWSSANSKGTK</sequence>
<protein>
    <recommendedName>
        <fullName evidence="1">Bulb-type lectin domain-containing protein</fullName>
    </recommendedName>
</protein>
<dbReference type="SMART" id="SM00108">
    <property type="entry name" value="B_lectin"/>
    <property type="match status" value="1"/>
</dbReference>
<accession>A0A0E9X9I8</accession>
<reference evidence="2" key="1">
    <citation type="submission" date="2014-11" db="EMBL/GenBank/DDBJ databases">
        <authorList>
            <person name="Amaro Gonzalez C."/>
        </authorList>
    </citation>
    <scope>NUCLEOTIDE SEQUENCE</scope>
</reference>
<dbReference type="AlphaFoldDB" id="A0A0E9X9I8"/>
<dbReference type="PROSITE" id="PS50927">
    <property type="entry name" value="BULB_LECTIN"/>
    <property type="match status" value="1"/>
</dbReference>
<evidence type="ECO:0000259" key="1">
    <source>
        <dbReference type="PROSITE" id="PS50927"/>
    </source>
</evidence>
<dbReference type="Gene3D" id="2.90.10.10">
    <property type="entry name" value="Bulb-type lectin domain"/>
    <property type="match status" value="2"/>
</dbReference>
<proteinExistence type="predicted"/>
<dbReference type="SUPFAM" id="SSF51110">
    <property type="entry name" value="alpha-D-mannose-specific plant lectins"/>
    <property type="match status" value="1"/>
</dbReference>
<feature type="domain" description="Bulb-type lectin" evidence="1">
    <location>
        <begin position="3"/>
        <end position="116"/>
    </location>
</feature>
<organism evidence="2">
    <name type="scientific">Anguilla anguilla</name>
    <name type="common">European freshwater eel</name>
    <name type="synonym">Muraena anguilla</name>
    <dbReference type="NCBI Taxonomy" id="7936"/>
    <lineage>
        <taxon>Eukaryota</taxon>
        <taxon>Metazoa</taxon>
        <taxon>Chordata</taxon>
        <taxon>Craniata</taxon>
        <taxon>Vertebrata</taxon>
        <taxon>Euteleostomi</taxon>
        <taxon>Actinopterygii</taxon>
        <taxon>Neopterygii</taxon>
        <taxon>Teleostei</taxon>
        <taxon>Anguilliformes</taxon>
        <taxon>Anguillidae</taxon>
        <taxon>Anguilla</taxon>
    </lineage>
</organism>
<name>A0A0E9X9I8_ANGAN</name>
<evidence type="ECO:0000313" key="2">
    <source>
        <dbReference type="EMBL" id="JAH99407.1"/>
    </source>
</evidence>
<reference evidence="2" key="2">
    <citation type="journal article" date="2015" name="Fish Shellfish Immunol.">
        <title>Early steps in the European eel (Anguilla anguilla)-Vibrio vulnificus interaction in the gills: Role of the RtxA13 toxin.</title>
        <authorList>
            <person name="Callol A."/>
            <person name="Pajuelo D."/>
            <person name="Ebbesson L."/>
            <person name="Teles M."/>
            <person name="MacKenzie S."/>
            <person name="Amaro C."/>
        </authorList>
    </citation>
    <scope>NUCLEOTIDE SEQUENCE</scope>
</reference>
<dbReference type="InterPro" id="IPR036426">
    <property type="entry name" value="Bulb-type_lectin_dom_sf"/>
</dbReference>